<reference evidence="1 2" key="1">
    <citation type="submission" date="2011-08" db="EMBL/GenBank/DDBJ databases">
        <title>The Genome Sequence of Johnsonella ignava ATCC 51276.</title>
        <authorList>
            <consortium name="The Broad Institute Genome Sequencing Platform"/>
            <person name="Earl A."/>
            <person name="Ward D."/>
            <person name="Feldgarden M."/>
            <person name="Gevers D."/>
            <person name="Izard J."/>
            <person name="Blanton J.M."/>
            <person name="Baranova O.V."/>
            <person name="Dewhirst F.E."/>
            <person name="Young S.K."/>
            <person name="Zeng Q."/>
            <person name="Gargeya S."/>
            <person name="Fitzgerald M."/>
            <person name="Haas B."/>
            <person name="Abouelleil A."/>
            <person name="Alvarado L."/>
            <person name="Arachchi H.M."/>
            <person name="Berlin A."/>
            <person name="Brown A."/>
            <person name="Chapman S.B."/>
            <person name="Chen Z."/>
            <person name="Dunbar C."/>
            <person name="Freedman E."/>
            <person name="Gearin G."/>
            <person name="Gellesch M."/>
            <person name="Goldberg J."/>
            <person name="Griggs A."/>
            <person name="Gujja S."/>
            <person name="Heiman D."/>
            <person name="Howarth C."/>
            <person name="Larson L."/>
            <person name="Lui A."/>
            <person name="MacDonald P.J.P."/>
            <person name="Montmayeur A."/>
            <person name="Murphy C."/>
            <person name="Neiman D."/>
            <person name="Pearson M."/>
            <person name="Priest M."/>
            <person name="Roberts A."/>
            <person name="Saif S."/>
            <person name="Shea T."/>
            <person name="Shenoy N."/>
            <person name="Sisk P."/>
            <person name="Stolte C."/>
            <person name="Sykes S."/>
            <person name="Wortman J."/>
            <person name="Nusbaum C."/>
            <person name="Birren B."/>
        </authorList>
    </citation>
    <scope>NUCLEOTIDE SEQUENCE [LARGE SCALE GENOMIC DNA]</scope>
    <source>
        <strain evidence="1 2">ATCC 51276</strain>
    </source>
</reference>
<evidence type="ECO:0000313" key="1">
    <source>
        <dbReference type="EMBL" id="EHI56744.1"/>
    </source>
</evidence>
<keyword evidence="2" id="KW-1185">Reference proteome</keyword>
<dbReference type="InterPro" id="IPR040547">
    <property type="entry name" value="CdiI"/>
</dbReference>
<name>G5GF53_9FIRM</name>
<sequence length="152" mass="17986">MAGKARLEIKDIYNIIYDPASVSEYDRQRSPMPEWYEKLIYKTIEELTVFDVWRMFIQELFVDTAVKRAIVYLKEDPFCTEINDGDIMRYLSKVDIELVKDFKKELLEIIANARKLKGEYDWISEADEIQYIAAIDSLEKKLLDLDNKSKTI</sequence>
<dbReference type="Proteomes" id="UP000003011">
    <property type="component" value="Unassembled WGS sequence"/>
</dbReference>
<gene>
    <name evidence="1" type="ORF">HMPREF9333_00191</name>
</gene>
<dbReference type="OrthoDB" id="1821096at2"/>
<dbReference type="EMBL" id="ACZL01000003">
    <property type="protein sequence ID" value="EHI56744.1"/>
    <property type="molecule type" value="Genomic_DNA"/>
</dbReference>
<evidence type="ECO:0000313" key="2">
    <source>
        <dbReference type="Proteomes" id="UP000003011"/>
    </source>
</evidence>
<dbReference type="AlphaFoldDB" id="G5GF53"/>
<dbReference type="eggNOG" id="ENOG5031BKE">
    <property type="taxonomic scope" value="Bacteria"/>
</dbReference>
<dbReference type="HOGENOM" id="CLU_1774935_0_0_9"/>
<accession>G5GF53</accession>
<dbReference type="STRING" id="679200.HMPREF9333_00191"/>
<organism evidence="1 2">
    <name type="scientific">Johnsonella ignava ATCC 51276</name>
    <dbReference type="NCBI Taxonomy" id="679200"/>
    <lineage>
        <taxon>Bacteria</taxon>
        <taxon>Bacillati</taxon>
        <taxon>Bacillota</taxon>
        <taxon>Clostridia</taxon>
        <taxon>Lachnospirales</taxon>
        <taxon>Lachnospiraceae</taxon>
        <taxon>Johnsonella</taxon>
    </lineage>
</organism>
<dbReference type="RefSeq" id="WP_005539160.1">
    <property type="nucleotide sequence ID" value="NZ_JH378829.1"/>
</dbReference>
<comment type="caution">
    <text evidence="1">The sequence shown here is derived from an EMBL/GenBank/DDBJ whole genome shotgun (WGS) entry which is preliminary data.</text>
</comment>
<dbReference type="CDD" id="cd20691">
    <property type="entry name" value="CdiI_EC536-like"/>
    <property type="match status" value="1"/>
</dbReference>
<protein>
    <submittedName>
        <fullName evidence="1">Uncharacterized protein</fullName>
    </submittedName>
</protein>
<dbReference type="Pfam" id="PF18616">
    <property type="entry name" value="CdiI_3"/>
    <property type="match status" value="1"/>
</dbReference>
<proteinExistence type="predicted"/>